<dbReference type="NCBIfam" id="TIGR04183">
    <property type="entry name" value="Por_Secre_tail"/>
    <property type="match status" value="1"/>
</dbReference>
<dbReference type="Gene3D" id="2.60.40.4070">
    <property type="match status" value="1"/>
</dbReference>
<gene>
    <name evidence="1" type="ORF">ENL43_00615</name>
</gene>
<dbReference type="EMBL" id="DRTX01000037">
    <property type="protein sequence ID" value="HHF52849.1"/>
    <property type="molecule type" value="Genomic_DNA"/>
</dbReference>
<organism evidence="1">
    <name type="scientific">candidate division WOR-3 bacterium</name>
    <dbReference type="NCBI Taxonomy" id="2052148"/>
    <lineage>
        <taxon>Bacteria</taxon>
        <taxon>Bacteria division WOR-3</taxon>
    </lineage>
</organism>
<reference evidence="1" key="1">
    <citation type="journal article" date="2020" name="mSystems">
        <title>Genome- and Community-Level Interaction Insights into Carbon Utilization and Element Cycling Functions of Hydrothermarchaeota in Hydrothermal Sediment.</title>
        <authorList>
            <person name="Zhou Z."/>
            <person name="Liu Y."/>
            <person name="Xu W."/>
            <person name="Pan J."/>
            <person name="Luo Z.H."/>
            <person name="Li M."/>
        </authorList>
    </citation>
    <scope>NUCLEOTIDE SEQUENCE [LARGE SCALE GENOMIC DNA]</scope>
    <source>
        <strain evidence="1">HyVt-96</strain>
    </source>
</reference>
<name>A0A7V5HM92_UNCW3</name>
<evidence type="ECO:0000313" key="1">
    <source>
        <dbReference type="EMBL" id="HHF52849.1"/>
    </source>
</evidence>
<protein>
    <submittedName>
        <fullName evidence="1">T9SS type A sorting domain-containing protein</fullName>
    </submittedName>
</protein>
<dbReference type="Proteomes" id="UP000886050">
    <property type="component" value="Unassembled WGS sequence"/>
</dbReference>
<proteinExistence type="predicted"/>
<sequence length="147" mass="16154">PDHDAGFIDAQPGDTIGIGIVADNGSSRIGGWYPQDFQVYTANLSLYAKLVLGIMPGVEENIPSARSLIFAPAFSRGRATIKMSLPDTRHVKLVIYDPAGRRVKTLVNKRLEKGVHYFSFKPIRAGIYILKAEIGSMSYTKKMGIIK</sequence>
<accession>A0A7V5HM92</accession>
<dbReference type="AlphaFoldDB" id="A0A7V5HM92"/>
<dbReference type="InterPro" id="IPR026444">
    <property type="entry name" value="Secre_tail"/>
</dbReference>
<comment type="caution">
    <text evidence="1">The sequence shown here is derived from an EMBL/GenBank/DDBJ whole genome shotgun (WGS) entry which is preliminary data.</text>
</comment>
<feature type="non-terminal residue" evidence="1">
    <location>
        <position position="1"/>
    </location>
</feature>